<evidence type="ECO:0000259" key="1">
    <source>
        <dbReference type="Pfam" id="PF06568"/>
    </source>
</evidence>
<dbReference type="EMBL" id="JBHMEA010000051">
    <property type="protein sequence ID" value="MFB9233701.1"/>
    <property type="molecule type" value="Genomic_DNA"/>
</dbReference>
<accession>A0ABV5JLE6</accession>
<keyword evidence="3" id="KW-1185">Reference proteome</keyword>
<gene>
    <name evidence="2" type="ORF">ACFFUT_18060</name>
</gene>
<comment type="caution">
    <text evidence="2">The sequence shown here is derived from an EMBL/GenBank/DDBJ whole genome shotgun (WGS) entry which is preliminary data.</text>
</comment>
<evidence type="ECO:0000313" key="3">
    <source>
        <dbReference type="Proteomes" id="UP001589683"/>
    </source>
</evidence>
<dbReference type="InterPro" id="IPR009506">
    <property type="entry name" value="YjiS-like"/>
</dbReference>
<dbReference type="Pfam" id="PF06568">
    <property type="entry name" value="YjiS-like"/>
    <property type="match status" value="1"/>
</dbReference>
<organism evidence="2 3">
    <name type="scientific">Pseudohalocynthiibacter aestuariivivens</name>
    <dbReference type="NCBI Taxonomy" id="1591409"/>
    <lineage>
        <taxon>Bacteria</taxon>
        <taxon>Pseudomonadati</taxon>
        <taxon>Pseudomonadota</taxon>
        <taxon>Alphaproteobacteria</taxon>
        <taxon>Rhodobacterales</taxon>
        <taxon>Paracoccaceae</taxon>
        <taxon>Pseudohalocynthiibacter</taxon>
    </lineage>
</organism>
<evidence type="ECO:0000313" key="2">
    <source>
        <dbReference type="EMBL" id="MFB9233701.1"/>
    </source>
</evidence>
<sequence>MSITTATRSVPFGAITTFRLVHAIENAAEAFASWKAARQTRGALANLSDSQLEDIGLVRADADMIYNKIRSGRY</sequence>
<proteinExistence type="predicted"/>
<protein>
    <submittedName>
        <fullName evidence="2">DUF1127 domain-containing protein</fullName>
    </submittedName>
</protein>
<name>A0ABV5JLE6_9RHOB</name>
<feature type="domain" description="YjiS-like" evidence="1">
    <location>
        <begin position="28"/>
        <end position="62"/>
    </location>
</feature>
<dbReference type="Proteomes" id="UP001589683">
    <property type="component" value="Unassembled WGS sequence"/>
</dbReference>
<reference evidence="2 3" key="1">
    <citation type="submission" date="2024-09" db="EMBL/GenBank/DDBJ databases">
        <authorList>
            <person name="Sun Q."/>
            <person name="Mori K."/>
        </authorList>
    </citation>
    <scope>NUCLEOTIDE SEQUENCE [LARGE SCALE GENOMIC DNA]</scope>
    <source>
        <strain evidence="2 3">CECT 8726</strain>
    </source>
</reference>
<dbReference type="RefSeq" id="WP_213889545.1">
    <property type="nucleotide sequence ID" value="NZ_JAGFNU010000007.1"/>
</dbReference>